<evidence type="ECO:0000256" key="7">
    <source>
        <dbReference type="ARBA" id="ARBA00022519"/>
    </source>
</evidence>
<keyword evidence="20" id="KW-1185">Reference proteome</keyword>
<evidence type="ECO:0000256" key="2">
    <source>
        <dbReference type="ARBA" id="ARBA00004429"/>
    </source>
</evidence>
<feature type="binding site" evidence="16">
    <location>
        <position position="93"/>
    </location>
    <ligand>
        <name>a ubiquinone</name>
        <dbReference type="ChEBI" id="CHEBI:16389"/>
    </ligand>
</feature>
<dbReference type="Gene3D" id="1.20.1300.10">
    <property type="entry name" value="Fumarate reductase/succinate dehydrogenase, transmembrane subunit"/>
    <property type="match status" value="1"/>
</dbReference>
<evidence type="ECO:0000256" key="12">
    <source>
        <dbReference type="ARBA" id="ARBA00022982"/>
    </source>
</evidence>
<reference evidence="19 20" key="1">
    <citation type="submission" date="2023-10" db="EMBL/GenBank/DDBJ databases">
        <title>Complete Genome Sequence of Limnobacter thiooxidans CS-K2T, Isolated from freshwater lake sediments in Bavaria, Germany.</title>
        <authorList>
            <person name="Naruki M."/>
            <person name="Watanabe A."/>
            <person name="Warashina T."/>
            <person name="Morita T."/>
            <person name="Arakawa K."/>
        </authorList>
    </citation>
    <scope>NUCLEOTIDE SEQUENCE [LARGE SCALE GENOMIC DNA]</scope>
    <source>
        <strain evidence="19 20">CS-K2</strain>
    </source>
</reference>
<name>A0AA86IZ86_9BURK</name>
<dbReference type="Pfam" id="PF01127">
    <property type="entry name" value="Sdh_cyt"/>
    <property type="match status" value="1"/>
</dbReference>
<evidence type="ECO:0000256" key="16">
    <source>
        <dbReference type="PIRSR" id="PIRSR000169-1"/>
    </source>
</evidence>
<comment type="pathway">
    <text evidence="3">Carbohydrate metabolism; tricarboxylic acid cycle.</text>
</comment>
<dbReference type="NCBIfam" id="TIGR02968">
    <property type="entry name" value="succ_dehyd_anc"/>
    <property type="match status" value="1"/>
</dbReference>
<dbReference type="CDD" id="cd03494">
    <property type="entry name" value="SQR_TypeC_SdhD"/>
    <property type="match status" value="1"/>
</dbReference>
<evidence type="ECO:0000256" key="6">
    <source>
        <dbReference type="ARBA" id="ARBA00022475"/>
    </source>
</evidence>
<evidence type="ECO:0000256" key="1">
    <source>
        <dbReference type="ARBA" id="ARBA00004050"/>
    </source>
</evidence>
<evidence type="ECO:0000256" key="15">
    <source>
        <dbReference type="ARBA" id="ARBA00023136"/>
    </source>
</evidence>
<evidence type="ECO:0000256" key="4">
    <source>
        <dbReference type="ARBA" id="ARBA00019425"/>
    </source>
</evidence>
<evidence type="ECO:0000256" key="3">
    <source>
        <dbReference type="ARBA" id="ARBA00005163"/>
    </source>
</evidence>
<evidence type="ECO:0000256" key="17">
    <source>
        <dbReference type="PIRSR" id="PIRSR000169-2"/>
    </source>
</evidence>
<dbReference type="SUPFAM" id="SSF81343">
    <property type="entry name" value="Fumarate reductase respiratory complex transmembrane subunits"/>
    <property type="match status" value="1"/>
</dbReference>
<dbReference type="KEGG" id="lto:RGQ30_18730"/>
<feature type="transmembrane region" description="Helical" evidence="18">
    <location>
        <begin position="56"/>
        <end position="80"/>
    </location>
</feature>
<keyword evidence="8" id="KW-0816">Tricarboxylic acid cycle</keyword>
<keyword evidence="10 18" id="KW-0812">Transmembrane</keyword>
<comment type="function">
    <text evidence="1">Membrane-anchoring subunit of succinate dehydrogenase (SDH).</text>
</comment>
<dbReference type="AlphaFoldDB" id="A0AA86IZ86"/>
<sequence>MGNNIGSKRLVVGAHYGLKEWVAQRITAVIMAVYTIGLFLAVLFTPDIDYVKWVGFFNFTVLSFPLGKILALLAFFSLCYHAYIGIRDIWMDYIKPTGIRLSLQVFTALWLLGAAGYAADILWRV</sequence>
<gene>
    <name evidence="19" type="primary">sdhD</name>
    <name evidence="19" type="ORF">RGQ30_18730</name>
</gene>
<dbReference type="InterPro" id="IPR000701">
    <property type="entry name" value="SuccDH_FuR_B_TM-su"/>
</dbReference>
<dbReference type="GO" id="GO:0020037">
    <property type="term" value="F:heme binding"/>
    <property type="evidence" value="ECO:0007669"/>
    <property type="project" value="InterPro"/>
</dbReference>
<evidence type="ECO:0000256" key="5">
    <source>
        <dbReference type="ARBA" id="ARBA00022448"/>
    </source>
</evidence>
<feature type="binding site" description="axial binding residue" evidence="17">
    <location>
        <position position="81"/>
    </location>
    <ligand>
        <name>heme</name>
        <dbReference type="ChEBI" id="CHEBI:30413"/>
        <note>ligand shared with second transmembrane subunit</note>
    </ligand>
    <ligandPart>
        <name>Fe</name>
        <dbReference type="ChEBI" id="CHEBI:18248"/>
    </ligandPart>
</feature>
<dbReference type="PANTHER" id="PTHR38689">
    <property type="entry name" value="SUCCINATE DEHYDROGENASE HYDROPHOBIC MEMBRANE ANCHOR SUBUNIT"/>
    <property type="match status" value="1"/>
</dbReference>
<dbReference type="GO" id="GO:0046872">
    <property type="term" value="F:metal ion binding"/>
    <property type="evidence" value="ECO:0007669"/>
    <property type="project" value="UniProtKB-KW"/>
</dbReference>
<dbReference type="Proteomes" id="UP001329151">
    <property type="component" value="Chromosome"/>
</dbReference>
<dbReference type="PANTHER" id="PTHR38689:SF1">
    <property type="entry name" value="SUCCINATE DEHYDROGENASE HYDROPHOBIC MEMBRANE ANCHOR SUBUNIT"/>
    <property type="match status" value="1"/>
</dbReference>
<evidence type="ECO:0000256" key="8">
    <source>
        <dbReference type="ARBA" id="ARBA00022532"/>
    </source>
</evidence>
<keyword evidence="14 17" id="KW-0408">Iron</keyword>
<keyword evidence="7" id="KW-0997">Cell inner membrane</keyword>
<keyword evidence="11 17" id="KW-0479">Metal-binding</keyword>
<dbReference type="GO" id="GO:0017004">
    <property type="term" value="P:cytochrome complex assembly"/>
    <property type="evidence" value="ECO:0007669"/>
    <property type="project" value="TreeGrafter"/>
</dbReference>
<proteinExistence type="predicted"/>
<keyword evidence="12" id="KW-0249">Electron transport</keyword>
<comment type="cofactor">
    <cofactor evidence="17">
        <name>heme</name>
        <dbReference type="ChEBI" id="CHEBI:30413"/>
    </cofactor>
    <text evidence="17">The heme is bound between the two transmembrane subunits.</text>
</comment>
<keyword evidence="9 17" id="KW-0349">Heme</keyword>
<keyword evidence="6" id="KW-1003">Cell membrane</keyword>
<dbReference type="InterPro" id="IPR034804">
    <property type="entry name" value="SQR/QFR_C/D"/>
</dbReference>
<protein>
    <recommendedName>
        <fullName evidence="4">Succinate dehydrogenase hydrophobic membrane anchor subunit</fullName>
    </recommendedName>
</protein>
<dbReference type="GO" id="GO:0009055">
    <property type="term" value="F:electron transfer activity"/>
    <property type="evidence" value="ECO:0007669"/>
    <property type="project" value="TreeGrafter"/>
</dbReference>
<keyword evidence="15 18" id="KW-0472">Membrane</keyword>
<keyword evidence="5" id="KW-0813">Transport</keyword>
<organism evidence="19 20">
    <name type="scientific">Limnobacter thiooxidans</name>
    <dbReference type="NCBI Taxonomy" id="131080"/>
    <lineage>
        <taxon>Bacteria</taxon>
        <taxon>Pseudomonadati</taxon>
        <taxon>Pseudomonadota</taxon>
        <taxon>Betaproteobacteria</taxon>
        <taxon>Burkholderiales</taxon>
        <taxon>Burkholderiaceae</taxon>
        <taxon>Limnobacter</taxon>
    </lineage>
</organism>
<evidence type="ECO:0000256" key="14">
    <source>
        <dbReference type="ARBA" id="ARBA00023004"/>
    </source>
</evidence>
<dbReference type="GO" id="GO:0006099">
    <property type="term" value="P:tricarboxylic acid cycle"/>
    <property type="evidence" value="ECO:0007669"/>
    <property type="project" value="UniProtKB-KW"/>
</dbReference>
<evidence type="ECO:0000313" key="20">
    <source>
        <dbReference type="Proteomes" id="UP001329151"/>
    </source>
</evidence>
<evidence type="ECO:0000256" key="11">
    <source>
        <dbReference type="ARBA" id="ARBA00022723"/>
    </source>
</evidence>
<evidence type="ECO:0000256" key="13">
    <source>
        <dbReference type="ARBA" id="ARBA00022989"/>
    </source>
</evidence>
<evidence type="ECO:0000256" key="9">
    <source>
        <dbReference type="ARBA" id="ARBA00022617"/>
    </source>
</evidence>
<comment type="subcellular location">
    <subcellularLocation>
        <location evidence="2">Cell inner membrane</location>
        <topology evidence="2">Multi-pass membrane protein</topology>
    </subcellularLocation>
</comment>
<dbReference type="PIRSF" id="PIRSF000169">
    <property type="entry name" value="SDH_D"/>
    <property type="match status" value="1"/>
</dbReference>
<evidence type="ECO:0000256" key="10">
    <source>
        <dbReference type="ARBA" id="ARBA00022692"/>
    </source>
</evidence>
<feature type="transmembrane region" description="Helical" evidence="18">
    <location>
        <begin position="26"/>
        <end position="44"/>
    </location>
</feature>
<feature type="transmembrane region" description="Helical" evidence="18">
    <location>
        <begin position="101"/>
        <end position="119"/>
    </location>
</feature>
<evidence type="ECO:0000313" key="19">
    <source>
        <dbReference type="EMBL" id="BET26372.1"/>
    </source>
</evidence>
<dbReference type="GO" id="GO:0005886">
    <property type="term" value="C:plasma membrane"/>
    <property type="evidence" value="ECO:0007669"/>
    <property type="project" value="UniProtKB-SubCell"/>
</dbReference>
<accession>A0AA86IZ86</accession>
<dbReference type="InterPro" id="IPR014312">
    <property type="entry name" value="Succ_DH_anchor"/>
</dbReference>
<dbReference type="EMBL" id="AP028947">
    <property type="protein sequence ID" value="BET26372.1"/>
    <property type="molecule type" value="Genomic_DNA"/>
</dbReference>
<evidence type="ECO:0000256" key="18">
    <source>
        <dbReference type="SAM" id="Phobius"/>
    </source>
</evidence>
<keyword evidence="13 18" id="KW-1133">Transmembrane helix</keyword>